<keyword evidence="7" id="KW-0779">Telomere</keyword>
<evidence type="ECO:0000256" key="10">
    <source>
        <dbReference type="ARBA" id="ARBA00047899"/>
    </source>
</evidence>
<dbReference type="InterPro" id="IPR000719">
    <property type="entry name" value="Prot_kinase_dom"/>
</dbReference>
<dbReference type="GO" id="GO:0004674">
    <property type="term" value="F:protein serine/threonine kinase activity"/>
    <property type="evidence" value="ECO:0007669"/>
    <property type="project" value="UniProtKB-EC"/>
</dbReference>
<proteinExistence type="predicted"/>
<dbReference type="InterPro" id="IPR051681">
    <property type="entry name" value="Ser/Thr_Kinases-Pseudokinases"/>
</dbReference>
<dbReference type="PROSITE" id="PS50011">
    <property type="entry name" value="PROTEIN_KINASE_DOM"/>
    <property type="match status" value="1"/>
</dbReference>
<evidence type="ECO:0000256" key="7">
    <source>
        <dbReference type="ARBA" id="ARBA00022895"/>
    </source>
</evidence>
<evidence type="ECO:0000256" key="8">
    <source>
        <dbReference type="ARBA" id="ARBA00030980"/>
    </source>
</evidence>
<comment type="subcellular location">
    <subcellularLocation>
        <location evidence="2">Chromosome</location>
        <location evidence="2">Telomere</location>
    </subcellularLocation>
</comment>
<dbReference type="OrthoDB" id="4153314at2759"/>
<dbReference type="GO" id="GO:0000781">
    <property type="term" value="C:chromosome, telomeric region"/>
    <property type="evidence" value="ECO:0007669"/>
    <property type="project" value="UniProtKB-SubCell"/>
</dbReference>
<dbReference type="InterPro" id="IPR011009">
    <property type="entry name" value="Kinase-like_dom_sf"/>
</dbReference>
<evidence type="ECO:0000313" key="14">
    <source>
        <dbReference type="Proteomes" id="UP000288859"/>
    </source>
</evidence>
<evidence type="ECO:0000256" key="5">
    <source>
        <dbReference type="ARBA" id="ARBA00013948"/>
    </source>
</evidence>
<evidence type="ECO:0000256" key="2">
    <source>
        <dbReference type="ARBA" id="ARBA00004574"/>
    </source>
</evidence>
<dbReference type="CDD" id="cd00180">
    <property type="entry name" value="PKc"/>
    <property type="match status" value="1"/>
</dbReference>
<dbReference type="InterPro" id="IPR008266">
    <property type="entry name" value="Tyr_kinase_AS"/>
</dbReference>
<dbReference type="VEuPathDB" id="FungiDB:PV10_01560"/>
<name>A0A438NK34_EXOME</name>
<comment type="catalytic activity">
    <reaction evidence="11">
        <text>L-seryl-[protein] + ATP = O-phospho-L-seryl-[protein] + ADP + H(+)</text>
        <dbReference type="Rhea" id="RHEA:17989"/>
        <dbReference type="Rhea" id="RHEA-COMP:9863"/>
        <dbReference type="Rhea" id="RHEA-COMP:11604"/>
        <dbReference type="ChEBI" id="CHEBI:15378"/>
        <dbReference type="ChEBI" id="CHEBI:29999"/>
        <dbReference type="ChEBI" id="CHEBI:30616"/>
        <dbReference type="ChEBI" id="CHEBI:83421"/>
        <dbReference type="ChEBI" id="CHEBI:456216"/>
        <dbReference type="EC" id="2.7.11.1"/>
    </reaction>
</comment>
<protein>
    <recommendedName>
        <fullName evidence="6">EKC/KEOPS complex subunit BUD32</fullName>
        <ecNumber evidence="4">2.7.11.1</ecNumber>
    </recommendedName>
    <alternativeName>
        <fullName evidence="8 9">Atypical Serine/threonine protein kinase BUD32</fullName>
    </alternativeName>
    <alternativeName>
        <fullName evidence="5">EKC/KEOPS complex subunit bud32</fullName>
    </alternativeName>
</protein>
<evidence type="ECO:0000256" key="3">
    <source>
        <dbReference type="ARBA" id="ARBA00011534"/>
    </source>
</evidence>
<comment type="function">
    <text evidence="1">Component of the EKC/KEOPS complex that is required for the formation of a threonylcarbamoyl group on adenosine at position 37 (t(6)A37) in tRNAs that read codons beginning with adenine. The complex is probably involved in the transfer of the threonylcarbamoyl moiety of threonylcarbamoyl-AMP (TC-AMP) to the N6 group of A37. BUD32 has ATPase activity in the context of the EKC/KEOPS complex and likely plays a supporting role to the catalytic subunit KAE1. The EKC/KEOPS complex also promotes both telomere uncapping and telomere elongation. The complex is required for efficient recruitment of transcriptional coactivators.</text>
</comment>
<dbReference type="SUPFAM" id="SSF56112">
    <property type="entry name" value="Protein kinase-like (PK-like)"/>
    <property type="match status" value="1"/>
</dbReference>
<feature type="domain" description="Protein kinase" evidence="12">
    <location>
        <begin position="1"/>
        <end position="269"/>
    </location>
</feature>
<dbReference type="EMBL" id="NAJM01000001">
    <property type="protein sequence ID" value="RVX76101.1"/>
    <property type="molecule type" value="Genomic_DNA"/>
</dbReference>
<evidence type="ECO:0000256" key="1">
    <source>
        <dbReference type="ARBA" id="ARBA00003747"/>
    </source>
</evidence>
<keyword evidence="7" id="KW-0158">Chromosome</keyword>
<dbReference type="AlphaFoldDB" id="A0A438NK34"/>
<evidence type="ECO:0000259" key="12">
    <source>
        <dbReference type="PROSITE" id="PS50011"/>
    </source>
</evidence>
<dbReference type="Gene3D" id="1.10.510.10">
    <property type="entry name" value="Transferase(Phosphotransferase) domain 1"/>
    <property type="match status" value="1"/>
</dbReference>
<dbReference type="PANTHER" id="PTHR44329">
    <property type="entry name" value="SERINE/THREONINE-PROTEIN KINASE TNNI3K-RELATED"/>
    <property type="match status" value="1"/>
</dbReference>
<comment type="catalytic activity">
    <reaction evidence="10">
        <text>L-threonyl-[protein] + ATP = O-phospho-L-threonyl-[protein] + ADP + H(+)</text>
        <dbReference type="Rhea" id="RHEA:46608"/>
        <dbReference type="Rhea" id="RHEA-COMP:11060"/>
        <dbReference type="Rhea" id="RHEA-COMP:11605"/>
        <dbReference type="ChEBI" id="CHEBI:15378"/>
        <dbReference type="ChEBI" id="CHEBI:30013"/>
        <dbReference type="ChEBI" id="CHEBI:30616"/>
        <dbReference type="ChEBI" id="CHEBI:61977"/>
        <dbReference type="ChEBI" id="CHEBI:456216"/>
        <dbReference type="EC" id="2.7.11.1"/>
    </reaction>
</comment>
<evidence type="ECO:0000313" key="13">
    <source>
        <dbReference type="EMBL" id="RVX76101.1"/>
    </source>
</evidence>
<reference evidence="13 14" key="1">
    <citation type="submission" date="2017-03" db="EMBL/GenBank/DDBJ databases">
        <title>Genomes of endolithic fungi from Antarctica.</title>
        <authorList>
            <person name="Coleine C."/>
            <person name="Masonjones S."/>
            <person name="Stajich J.E."/>
        </authorList>
    </citation>
    <scope>NUCLEOTIDE SEQUENCE [LARGE SCALE GENOMIC DNA]</scope>
    <source>
        <strain evidence="13 14">CCFEE 6314</strain>
    </source>
</reference>
<evidence type="ECO:0000256" key="6">
    <source>
        <dbReference type="ARBA" id="ARBA00019973"/>
    </source>
</evidence>
<sequence>MEPLHYVSSTSQFSRIGPGLVVKAPMEVSKENPDHKQLEEHNAKAIDVEAQILKRLGRHPRIVPFHGVNDTGILLSEAVHGNLQAYIDSNNPTIDTALRWKWSLQAAEAIAFLHEKGVIHSDLRPENYLVHATVEPGDDVDPSPSLDLWLCDFGGSVCEELGLDGGHLPNDPFFDHRKPWVSTRQTDIFSLGSVFFNILTGYWPYREGPPPKSMEGIIAYEKEVNELFTASKFPDVSKSSGGNVIKGCWDYRYQTAQDVVEAIKREIAVLGMQLTGSRRASNSG</sequence>
<comment type="caution">
    <text evidence="13">The sequence shown here is derived from an EMBL/GenBank/DDBJ whole genome shotgun (WGS) entry which is preliminary data.</text>
</comment>
<accession>A0A438NK34</accession>
<dbReference type="EC" id="2.7.11.1" evidence="4"/>
<gene>
    <name evidence="13" type="ORF">B0A52_00458</name>
</gene>
<dbReference type="PROSITE" id="PS00109">
    <property type="entry name" value="PROTEIN_KINASE_TYR"/>
    <property type="match status" value="1"/>
</dbReference>
<dbReference type="Proteomes" id="UP000288859">
    <property type="component" value="Unassembled WGS sequence"/>
</dbReference>
<comment type="subunit">
    <text evidence="3">Component of the EKC/KEOPS complex composed of at least BUD32, CGI121, GON7, KAE1 and PCC1; the whole complex dimerizes.</text>
</comment>
<dbReference type="Pfam" id="PF00069">
    <property type="entry name" value="Pkinase"/>
    <property type="match status" value="1"/>
</dbReference>
<evidence type="ECO:0000256" key="11">
    <source>
        <dbReference type="ARBA" id="ARBA00048679"/>
    </source>
</evidence>
<evidence type="ECO:0000256" key="9">
    <source>
        <dbReference type="ARBA" id="ARBA00033194"/>
    </source>
</evidence>
<evidence type="ECO:0000256" key="4">
    <source>
        <dbReference type="ARBA" id="ARBA00012513"/>
    </source>
</evidence>
<dbReference type="GO" id="GO:0005524">
    <property type="term" value="F:ATP binding"/>
    <property type="evidence" value="ECO:0007669"/>
    <property type="project" value="InterPro"/>
</dbReference>
<organism evidence="13 14">
    <name type="scientific">Exophiala mesophila</name>
    <name type="common">Black yeast-like fungus</name>
    <dbReference type="NCBI Taxonomy" id="212818"/>
    <lineage>
        <taxon>Eukaryota</taxon>
        <taxon>Fungi</taxon>
        <taxon>Dikarya</taxon>
        <taxon>Ascomycota</taxon>
        <taxon>Pezizomycotina</taxon>
        <taxon>Eurotiomycetes</taxon>
        <taxon>Chaetothyriomycetidae</taxon>
        <taxon>Chaetothyriales</taxon>
        <taxon>Herpotrichiellaceae</taxon>
        <taxon>Exophiala</taxon>
    </lineage>
</organism>